<keyword evidence="1" id="KW-0812">Transmembrane</keyword>
<keyword evidence="1" id="KW-0472">Membrane</keyword>
<evidence type="ECO:0000256" key="1">
    <source>
        <dbReference type="SAM" id="Phobius"/>
    </source>
</evidence>
<organism evidence="2 3">
    <name type="scientific">Candidatus Liptonbacteria bacterium GWC1_60_9</name>
    <dbReference type="NCBI Taxonomy" id="1798645"/>
    <lineage>
        <taxon>Bacteria</taxon>
        <taxon>Candidatus Liptoniibacteriota</taxon>
    </lineage>
</organism>
<sequence length="68" mass="7520">MTDANIIITTLVESILIFINFVQALFFLCKYPKSSQSIKSMVINIPRMPKMIAGGDPPQSVVQTPPPQ</sequence>
<keyword evidence="1" id="KW-1133">Transmembrane helix</keyword>
<name>A0A1G2C4U2_9BACT</name>
<protein>
    <submittedName>
        <fullName evidence="2">Uncharacterized protein</fullName>
    </submittedName>
</protein>
<reference evidence="2 3" key="1">
    <citation type="journal article" date="2016" name="Nat. Commun.">
        <title>Thousands of microbial genomes shed light on interconnected biogeochemical processes in an aquifer system.</title>
        <authorList>
            <person name="Anantharaman K."/>
            <person name="Brown C.T."/>
            <person name="Hug L.A."/>
            <person name="Sharon I."/>
            <person name="Castelle C.J."/>
            <person name="Probst A.J."/>
            <person name="Thomas B.C."/>
            <person name="Singh A."/>
            <person name="Wilkins M.J."/>
            <person name="Karaoz U."/>
            <person name="Brodie E.L."/>
            <person name="Williams K.H."/>
            <person name="Hubbard S.S."/>
            <person name="Banfield J.F."/>
        </authorList>
    </citation>
    <scope>NUCLEOTIDE SEQUENCE [LARGE SCALE GENOMIC DNA]</scope>
</reference>
<comment type="caution">
    <text evidence="2">The sequence shown here is derived from an EMBL/GenBank/DDBJ whole genome shotgun (WGS) entry which is preliminary data.</text>
</comment>
<dbReference type="Proteomes" id="UP000176349">
    <property type="component" value="Unassembled WGS sequence"/>
</dbReference>
<dbReference type="EMBL" id="MHKV01000045">
    <property type="protein sequence ID" value="OGY96442.1"/>
    <property type="molecule type" value="Genomic_DNA"/>
</dbReference>
<accession>A0A1G2C4U2</accession>
<feature type="transmembrane region" description="Helical" evidence="1">
    <location>
        <begin position="6"/>
        <end position="29"/>
    </location>
</feature>
<evidence type="ECO:0000313" key="3">
    <source>
        <dbReference type="Proteomes" id="UP000176349"/>
    </source>
</evidence>
<proteinExistence type="predicted"/>
<evidence type="ECO:0000313" key="2">
    <source>
        <dbReference type="EMBL" id="OGY96442.1"/>
    </source>
</evidence>
<gene>
    <name evidence="2" type="ORF">A2128_02560</name>
</gene>
<dbReference type="AlphaFoldDB" id="A0A1G2C4U2"/>